<reference evidence="3" key="1">
    <citation type="submission" date="2021-03" db="EMBL/GenBank/DDBJ databases">
        <authorList>
            <person name="Bekaert M."/>
        </authorList>
    </citation>
    <scope>NUCLEOTIDE SEQUENCE</scope>
</reference>
<comment type="caution">
    <text evidence="3">The sequence shown here is derived from an EMBL/GenBank/DDBJ whole genome shotgun (WGS) entry which is preliminary data.</text>
</comment>
<dbReference type="OrthoDB" id="239865at2759"/>
<keyword evidence="4" id="KW-1185">Reference proteome</keyword>
<evidence type="ECO:0000256" key="1">
    <source>
        <dbReference type="SAM" id="MobiDB-lite"/>
    </source>
</evidence>
<proteinExistence type="predicted"/>
<evidence type="ECO:0000313" key="4">
    <source>
        <dbReference type="Proteomes" id="UP000683360"/>
    </source>
</evidence>
<gene>
    <name evidence="3" type="ORF">MEDL_10151</name>
</gene>
<dbReference type="Proteomes" id="UP000683360">
    <property type="component" value="Unassembled WGS sequence"/>
</dbReference>
<feature type="region of interest" description="Disordered" evidence="1">
    <location>
        <begin position="280"/>
        <end position="324"/>
    </location>
</feature>
<name>A0A8S3QE05_MYTED</name>
<sequence length="324" mass="37134">MRNNYLKSQEAHLKKKLQCFLQELLRMGTVKGFKHLATYLRGKEEMVISIVNEPQTQHRVYNTDSRRNSVMEEQVADPSKSFTSQQLPYDKRSLLISLRSQMNLNLNAPKGIGLPPASPSDKESNVDSDTTLFLIAGYARYSCPYVWVRSNHQRLIRLTNDSTQEKDSPLRLKSTNKWNSHDIHIWDIIAELVKLCTYPSPLNPFEVDFDYFTTLSLQDRVIATGAMVHCLQNIVLHTQDEKVYASKVFEELQIITKLHFQALQQLVKDGGLPVLQQHIARSNPRQRSTNSGSSRYPSAGPGYQTPSYTSQTYQTQPQYGYAQY</sequence>
<dbReference type="PANTHER" id="PTHR47915">
    <property type="entry name" value="SI:DKEY-19B23.7"/>
    <property type="match status" value="1"/>
</dbReference>
<evidence type="ECO:0000313" key="3">
    <source>
        <dbReference type="EMBL" id="CAG2195159.1"/>
    </source>
</evidence>
<feature type="compositionally biased region" description="Polar residues" evidence="1">
    <location>
        <begin position="280"/>
        <end position="296"/>
    </location>
</feature>
<organism evidence="3 4">
    <name type="scientific">Mytilus edulis</name>
    <name type="common">Blue mussel</name>
    <dbReference type="NCBI Taxonomy" id="6550"/>
    <lineage>
        <taxon>Eukaryota</taxon>
        <taxon>Metazoa</taxon>
        <taxon>Spiralia</taxon>
        <taxon>Lophotrochozoa</taxon>
        <taxon>Mollusca</taxon>
        <taxon>Bivalvia</taxon>
        <taxon>Autobranchia</taxon>
        <taxon>Pteriomorphia</taxon>
        <taxon>Mytilida</taxon>
        <taxon>Mytiloidea</taxon>
        <taxon>Mytilidae</taxon>
        <taxon>Mytilinae</taxon>
        <taxon>Mytilus</taxon>
    </lineage>
</organism>
<protein>
    <recommendedName>
        <fullName evidence="2">DUF7886 domain-containing protein</fullName>
    </recommendedName>
</protein>
<dbReference type="AlphaFoldDB" id="A0A8S3QE05"/>
<dbReference type="Pfam" id="PF25377">
    <property type="entry name" value="DUF7886"/>
    <property type="match status" value="1"/>
</dbReference>
<feature type="compositionally biased region" description="Low complexity" evidence="1">
    <location>
        <begin position="302"/>
        <end position="324"/>
    </location>
</feature>
<dbReference type="PANTHER" id="PTHR47915:SF1">
    <property type="entry name" value="SI:DKEY-19B23.7"/>
    <property type="match status" value="1"/>
</dbReference>
<accession>A0A8S3QE05</accession>
<dbReference type="InterPro" id="IPR057208">
    <property type="entry name" value="DUF7886"/>
</dbReference>
<dbReference type="EMBL" id="CAJPWZ010000509">
    <property type="protein sequence ID" value="CAG2195159.1"/>
    <property type="molecule type" value="Genomic_DNA"/>
</dbReference>
<feature type="domain" description="DUF7886" evidence="2">
    <location>
        <begin position="118"/>
        <end position="261"/>
    </location>
</feature>
<evidence type="ECO:0000259" key="2">
    <source>
        <dbReference type="Pfam" id="PF25377"/>
    </source>
</evidence>